<dbReference type="Gene3D" id="1.10.630.10">
    <property type="entry name" value="Cytochrome P450"/>
    <property type="match status" value="1"/>
</dbReference>
<dbReference type="PROSITE" id="PS00086">
    <property type="entry name" value="CYTOCHROME_P450"/>
    <property type="match status" value="1"/>
</dbReference>
<evidence type="ECO:0000256" key="7">
    <source>
        <dbReference type="ARBA" id="ARBA00022827"/>
    </source>
</evidence>
<sequence length="1077" mass="119181">MASGNRLSPIPHPPTKPVVGNMLSLDSTAPVQHLVKLSKELGPIFWLDMMGAPLVIVSGHDLVDELSDEKRFDKAVRGSLRRVRAVGGDGLFTADTKEPNWSKAHNILMQPFGNRAMQSYHPSMVDIAEQLVKKWERLNADEEIEVVHDMTALTLDTIGLCGFDYRFNSFYRRDYHPFVESLVRSLETIMMTRGLPLEGLWMQKRRKTLADDVAFMNKMVDEIIAERRGNTAATDDKKDMLAAMMTGVDRATGEQLDDVNIRYQINTFLIAGHETTSGLLSCTIYALLKHPEVLKKAYEEVDRVLGPDVNARPTYQQVTQLTYITQCLKEALRLWPPAPAYGIAPLADETIGGKYKLKKNTFITILVMALHRDPSVWGPNPDVFDPENFSREAEAKRPINAWKPFGNGQRACIGRGFAMHEAALAIGMILQRFKLLDVHRYQMHLKETLTVKPDGFRIKVRPRDDKDRGAFAGSTGAVAAAPKAQRAPATRPGHNTPMLVLYGSNLGSAEELATRMADLSEINGFATRLGPLDDYVGKLPEEGGVLIICASYNGAAPDNATRFVKWLESDLPKDAFAKVRYAVFGCGNSDWAATYQSVPRFIDEQLTKHGARAVYPRGEGDARSDLDGQFQKWFPEAAKVATKEFGIDWNFTRTAEDEPLYAIEPVAQGAVNTIVTQGGAVPMKVLANSELQTKAGAHPSERSTRHIEVELPASLKYRVGDHLSVVPRNDPTLVDSVARRFGFLPADQIRLQVSEGRRAQLPVGNAVSVGRLLTEFVELQQVATRKQIQIMAEHTRCPVTKPKLMAYVGDDDASAARYRTEVLAKRKSVFDLLEEYPACELPFHLYLEMLSLLAPRYYSISSSPAGEAQRCSVTVGVVEAPASSGRGIYKGVCSNYLARRRAGDTVHATIKETKAGFRLPDDNAVPIIMIGPGTGLAPFRGFLQERAARRAQGATLGPAMLFFGCRHPEQDFIYADELKAFAADGVSELHTAFSRADGPKTYVQHLVAAQKDRVWELIQKGAIVYVCGDGGRMEPDVKATLMSIYRERTGVDADAAARWIEEMGTRNRYVLDVWAGG</sequence>
<evidence type="ECO:0000256" key="8">
    <source>
        <dbReference type="ARBA" id="ARBA00022857"/>
    </source>
</evidence>
<evidence type="ECO:0000256" key="2">
    <source>
        <dbReference type="ARBA" id="ARBA00022448"/>
    </source>
</evidence>
<dbReference type="SUPFAM" id="SSF63380">
    <property type="entry name" value="Riboflavin synthase domain-like"/>
    <property type="match status" value="1"/>
</dbReference>
<keyword evidence="6 16" id="KW-0479">Metal-binding</keyword>
<evidence type="ECO:0000256" key="1">
    <source>
        <dbReference type="ARBA" id="ARBA00010018"/>
    </source>
</evidence>
<dbReference type="PIRSF" id="PIRSF000209">
    <property type="entry name" value="Bifunctional_P450_P450R"/>
    <property type="match status" value="1"/>
</dbReference>
<dbReference type="Gene3D" id="2.40.30.10">
    <property type="entry name" value="Translation factors"/>
    <property type="match status" value="1"/>
</dbReference>
<name>A0A8I2C8G1_BRAEL</name>
<dbReference type="GO" id="GO:0010181">
    <property type="term" value="F:FMN binding"/>
    <property type="evidence" value="ECO:0007669"/>
    <property type="project" value="UniProtKB-UniRule"/>
</dbReference>
<dbReference type="EC" id="1.6.2.4" evidence="16"/>
<evidence type="ECO:0000256" key="16">
    <source>
        <dbReference type="PIRNR" id="PIRNR000209"/>
    </source>
</evidence>
<dbReference type="InterPro" id="IPR008254">
    <property type="entry name" value="Flavodoxin/NO_synth"/>
</dbReference>
<evidence type="ECO:0000256" key="17">
    <source>
        <dbReference type="PIRSR" id="PIRSR000209-1"/>
    </source>
</evidence>
<dbReference type="Gene3D" id="3.40.50.360">
    <property type="match status" value="1"/>
</dbReference>
<dbReference type="Gene3D" id="3.40.50.80">
    <property type="entry name" value="Nucleotide-binding domain of ferredoxin-NADP reductase (FNR) module"/>
    <property type="match status" value="1"/>
</dbReference>
<keyword evidence="7 16" id="KW-0274">FAD</keyword>
<dbReference type="InterPro" id="IPR039261">
    <property type="entry name" value="FNR_nucleotide-bd"/>
</dbReference>
<dbReference type="GO" id="GO:0004783">
    <property type="term" value="F:sulfite reductase (NADPH) activity"/>
    <property type="evidence" value="ECO:0007669"/>
    <property type="project" value="UniProtKB-EC"/>
</dbReference>
<keyword evidence="11 16" id="KW-0408">Iron</keyword>
<dbReference type="GO" id="GO:0019344">
    <property type="term" value="P:cysteine biosynthetic process"/>
    <property type="evidence" value="ECO:0007669"/>
    <property type="project" value="UniProtKB-KW"/>
</dbReference>
<dbReference type="SUPFAM" id="SSF52218">
    <property type="entry name" value="Flavoproteins"/>
    <property type="match status" value="1"/>
</dbReference>
<dbReference type="InterPro" id="IPR036396">
    <property type="entry name" value="Cyt_P450_sf"/>
</dbReference>
<evidence type="ECO:0000256" key="11">
    <source>
        <dbReference type="ARBA" id="ARBA00023004"/>
    </source>
</evidence>
<dbReference type="InterPro" id="IPR001128">
    <property type="entry name" value="Cyt_P450"/>
</dbReference>
<proteinExistence type="inferred from homology"/>
<comment type="cofactor">
    <cofactor evidence="16">
        <name>FAD</name>
        <dbReference type="ChEBI" id="CHEBI:57692"/>
    </cofactor>
    <cofactor evidence="16">
        <name>FMN</name>
        <dbReference type="ChEBI" id="CHEBI:58210"/>
    </cofactor>
</comment>
<dbReference type="FunFam" id="3.40.50.80:FF:000001">
    <property type="entry name" value="NADPH--cytochrome P450 reductase 1"/>
    <property type="match status" value="1"/>
</dbReference>
<dbReference type="InterPro" id="IPR001094">
    <property type="entry name" value="Flavdoxin-like"/>
</dbReference>
<dbReference type="InterPro" id="IPR017927">
    <property type="entry name" value="FAD-bd_FR_type"/>
</dbReference>
<comment type="caution">
    <text evidence="21">The sequence shown here is derived from an EMBL/GenBank/DDBJ whole genome shotgun (WGS) entry which is preliminary data.</text>
</comment>
<keyword evidence="8 16" id="KW-0521">NADP</keyword>
<dbReference type="PRINTS" id="PR00371">
    <property type="entry name" value="FPNCR"/>
</dbReference>
<evidence type="ECO:0000256" key="3">
    <source>
        <dbReference type="ARBA" id="ARBA00022617"/>
    </source>
</evidence>
<feature type="region of interest" description="Disordered" evidence="18">
    <location>
        <begin position="469"/>
        <end position="492"/>
    </location>
</feature>
<dbReference type="InterPro" id="IPR017938">
    <property type="entry name" value="Riboflavin_synthase-like_b-brl"/>
</dbReference>
<dbReference type="InterPro" id="IPR001433">
    <property type="entry name" value="OxRdtase_FAD/NAD-bd"/>
</dbReference>
<evidence type="ECO:0000256" key="10">
    <source>
        <dbReference type="ARBA" id="ARBA00023002"/>
    </source>
</evidence>
<evidence type="ECO:0000256" key="6">
    <source>
        <dbReference type="ARBA" id="ARBA00022723"/>
    </source>
</evidence>
<evidence type="ECO:0000313" key="21">
    <source>
        <dbReference type="EMBL" id="MBP1299064.1"/>
    </source>
</evidence>
<dbReference type="AlphaFoldDB" id="A0A8I2C8G1"/>
<dbReference type="Pfam" id="PF00258">
    <property type="entry name" value="Flavodoxin_1"/>
    <property type="match status" value="1"/>
</dbReference>
<dbReference type="RefSeq" id="WP_172648228.1">
    <property type="nucleotide sequence ID" value="NZ_JAFICZ010000001.1"/>
</dbReference>
<feature type="domain" description="FAD-binding FR-type" evidence="20">
    <location>
        <begin position="678"/>
        <end position="920"/>
    </location>
</feature>
<dbReference type="SUPFAM" id="SSF52343">
    <property type="entry name" value="Ferredoxin reductase-like, C-terminal NADP-linked domain"/>
    <property type="match status" value="1"/>
</dbReference>
<keyword evidence="5 16" id="KW-0288">FMN</keyword>
<evidence type="ECO:0000256" key="18">
    <source>
        <dbReference type="SAM" id="MobiDB-lite"/>
    </source>
</evidence>
<dbReference type="PRINTS" id="PR00369">
    <property type="entry name" value="FLAVODOXIN"/>
</dbReference>
<keyword evidence="13" id="KW-0198">Cysteine biosynthesis</keyword>
<keyword evidence="4 16" id="KW-0285">Flavoprotein</keyword>
<evidence type="ECO:0000256" key="13">
    <source>
        <dbReference type="ARBA" id="ARBA00023192"/>
    </source>
</evidence>
<keyword evidence="2 16" id="KW-0813">Transport</keyword>
<keyword evidence="12 16" id="KW-0503">Monooxygenase</keyword>
<evidence type="ECO:0000256" key="9">
    <source>
        <dbReference type="ARBA" id="ARBA00022982"/>
    </source>
</evidence>
<feature type="compositionally biased region" description="Low complexity" evidence="18">
    <location>
        <begin position="470"/>
        <end position="492"/>
    </location>
</feature>
<dbReference type="CDD" id="cd11068">
    <property type="entry name" value="CYP120A1"/>
    <property type="match status" value="1"/>
</dbReference>
<accession>A0A8I2C8G1</accession>
<keyword evidence="9 16" id="KW-0249">Electron transport</keyword>
<dbReference type="EC" id="1.14.14.1" evidence="16"/>
<evidence type="ECO:0000313" key="22">
    <source>
        <dbReference type="Proteomes" id="UP000673383"/>
    </source>
</evidence>
<dbReference type="PROSITE" id="PS50902">
    <property type="entry name" value="FLAVODOXIN_LIKE"/>
    <property type="match status" value="1"/>
</dbReference>
<dbReference type="PROSITE" id="PS51384">
    <property type="entry name" value="FAD_FR"/>
    <property type="match status" value="1"/>
</dbReference>
<dbReference type="InterPro" id="IPR023206">
    <property type="entry name" value="Bifunctional_P450_P450_red"/>
</dbReference>
<dbReference type="SUPFAM" id="SSF48264">
    <property type="entry name" value="Cytochrome P450"/>
    <property type="match status" value="1"/>
</dbReference>
<keyword evidence="10 16" id="KW-0560">Oxidoreductase</keyword>
<feature type="domain" description="Flavodoxin-like" evidence="19">
    <location>
        <begin position="498"/>
        <end position="638"/>
    </location>
</feature>
<feature type="binding site" description="axial binding residue" evidence="17">
    <location>
        <position position="412"/>
    </location>
    <ligand>
        <name>heme</name>
        <dbReference type="ChEBI" id="CHEBI:30413"/>
    </ligand>
    <ligandPart>
        <name>Fe</name>
        <dbReference type="ChEBI" id="CHEBI:18248"/>
    </ligandPart>
</feature>
<protein>
    <recommendedName>
        <fullName evidence="16">Bifunctional cytochrome P450/NADPH--P450 reductase</fullName>
    </recommendedName>
    <domain>
        <recommendedName>
            <fullName evidence="16">Cytochrome P450</fullName>
            <ecNumber evidence="16">1.14.14.1</ecNumber>
        </recommendedName>
    </domain>
    <domain>
        <recommendedName>
            <fullName evidence="16">NADPH--cytochrome P450 reductase</fullName>
            <ecNumber evidence="16">1.6.2.4</ecNumber>
        </recommendedName>
    </domain>
</protein>
<dbReference type="GO" id="GO:0070330">
    <property type="term" value="F:aromatase activity"/>
    <property type="evidence" value="ECO:0007669"/>
    <property type="project" value="UniProtKB-UniRule"/>
</dbReference>
<comment type="cofactor">
    <cofactor evidence="16 17">
        <name>heme</name>
        <dbReference type="ChEBI" id="CHEBI:30413"/>
    </cofactor>
</comment>
<dbReference type="InterPro" id="IPR023173">
    <property type="entry name" value="NADPH_Cyt_P450_Rdtase_alpha"/>
</dbReference>
<evidence type="ECO:0000256" key="5">
    <source>
        <dbReference type="ARBA" id="ARBA00022643"/>
    </source>
</evidence>
<organism evidence="21 22">
    <name type="scientific">Bradyrhizobium elkanii</name>
    <dbReference type="NCBI Taxonomy" id="29448"/>
    <lineage>
        <taxon>Bacteria</taxon>
        <taxon>Pseudomonadati</taxon>
        <taxon>Pseudomonadota</taxon>
        <taxon>Alphaproteobacteria</taxon>
        <taxon>Hyphomicrobiales</taxon>
        <taxon>Nitrobacteraceae</taxon>
        <taxon>Bradyrhizobium</taxon>
    </lineage>
</organism>
<dbReference type="Pfam" id="PF00067">
    <property type="entry name" value="p450"/>
    <property type="match status" value="1"/>
</dbReference>
<evidence type="ECO:0000256" key="14">
    <source>
        <dbReference type="ARBA" id="ARBA00049342"/>
    </source>
</evidence>
<dbReference type="Pfam" id="PF00175">
    <property type="entry name" value="NAD_binding_1"/>
    <property type="match status" value="1"/>
</dbReference>
<dbReference type="Proteomes" id="UP000673383">
    <property type="component" value="Unassembled WGS sequence"/>
</dbReference>
<evidence type="ECO:0000256" key="4">
    <source>
        <dbReference type="ARBA" id="ARBA00022630"/>
    </source>
</evidence>
<keyword evidence="13" id="KW-0028">Amino-acid biosynthesis</keyword>
<dbReference type="InterPro" id="IPR003097">
    <property type="entry name" value="CysJ-like_FAD-binding"/>
</dbReference>
<dbReference type="PANTHER" id="PTHR19384:SF17">
    <property type="entry name" value="NADPH--CYTOCHROME P450 REDUCTASE"/>
    <property type="match status" value="1"/>
</dbReference>
<dbReference type="InterPro" id="IPR029039">
    <property type="entry name" value="Flavoprotein-like_sf"/>
</dbReference>
<comment type="catalytic activity">
    <reaction evidence="14 16">
        <text>2 oxidized [cytochrome P450] + NADPH = 2 reduced [cytochrome P450] + NADP(+) + H(+)</text>
        <dbReference type="Rhea" id="RHEA:24040"/>
        <dbReference type="Rhea" id="RHEA-COMP:14627"/>
        <dbReference type="Rhea" id="RHEA-COMP:14628"/>
        <dbReference type="ChEBI" id="CHEBI:15378"/>
        <dbReference type="ChEBI" id="CHEBI:55376"/>
        <dbReference type="ChEBI" id="CHEBI:57783"/>
        <dbReference type="ChEBI" id="CHEBI:58349"/>
        <dbReference type="ChEBI" id="CHEBI:60344"/>
        <dbReference type="EC" id="1.6.2.4"/>
    </reaction>
</comment>
<dbReference type="PANTHER" id="PTHR19384">
    <property type="entry name" value="NITRIC OXIDE SYNTHASE-RELATED"/>
    <property type="match status" value="1"/>
</dbReference>
<dbReference type="EMBL" id="JAFICZ010000001">
    <property type="protein sequence ID" value="MBP1299064.1"/>
    <property type="molecule type" value="Genomic_DNA"/>
</dbReference>
<dbReference type="GO" id="GO:0005506">
    <property type="term" value="F:iron ion binding"/>
    <property type="evidence" value="ECO:0007669"/>
    <property type="project" value="UniProtKB-UniRule"/>
</dbReference>
<dbReference type="InterPro" id="IPR001709">
    <property type="entry name" value="Flavoprot_Pyr_Nucl_cyt_Rdtase"/>
</dbReference>
<dbReference type="Pfam" id="PF00667">
    <property type="entry name" value="FAD_binding_1"/>
    <property type="match status" value="1"/>
</dbReference>
<comment type="catalytic activity">
    <reaction evidence="16">
        <text>an organic molecule + reduced [NADPH--hemoprotein reductase] + O2 = an alcohol + oxidized [NADPH--hemoprotein reductase] + H2O + H(+)</text>
        <dbReference type="Rhea" id="RHEA:17149"/>
        <dbReference type="Rhea" id="RHEA-COMP:11964"/>
        <dbReference type="Rhea" id="RHEA-COMP:11965"/>
        <dbReference type="ChEBI" id="CHEBI:15377"/>
        <dbReference type="ChEBI" id="CHEBI:15378"/>
        <dbReference type="ChEBI" id="CHEBI:15379"/>
        <dbReference type="ChEBI" id="CHEBI:30879"/>
        <dbReference type="ChEBI" id="CHEBI:57618"/>
        <dbReference type="ChEBI" id="CHEBI:58210"/>
        <dbReference type="ChEBI" id="CHEBI:142491"/>
        <dbReference type="EC" id="1.14.14.1"/>
    </reaction>
</comment>
<dbReference type="GO" id="GO:0020037">
    <property type="term" value="F:heme binding"/>
    <property type="evidence" value="ECO:0007669"/>
    <property type="project" value="UniProtKB-UniRule"/>
</dbReference>
<comment type="similarity">
    <text evidence="1 16">In the N-terminal section; belongs to the cytochrome P450 family.</text>
</comment>
<dbReference type="GO" id="GO:0005829">
    <property type="term" value="C:cytosol"/>
    <property type="evidence" value="ECO:0007669"/>
    <property type="project" value="TreeGrafter"/>
</dbReference>
<reference evidence="21" key="1">
    <citation type="submission" date="2021-02" db="EMBL/GenBank/DDBJ databases">
        <title>Genomic Encyclopedia of Type Strains, Phase IV (KMG-V): Genome sequencing to study the core and pangenomes of soil and plant-associated prokaryotes.</title>
        <authorList>
            <person name="Whitman W."/>
        </authorList>
    </citation>
    <scope>NUCLEOTIDE SEQUENCE</scope>
    <source>
        <strain evidence="21">USDA 406</strain>
    </source>
</reference>
<evidence type="ECO:0000256" key="12">
    <source>
        <dbReference type="ARBA" id="ARBA00023033"/>
    </source>
</evidence>
<gene>
    <name evidence="21" type="ORF">JOH49_008817</name>
</gene>
<evidence type="ECO:0000259" key="20">
    <source>
        <dbReference type="PROSITE" id="PS51384"/>
    </source>
</evidence>
<evidence type="ECO:0000256" key="15">
    <source>
        <dbReference type="ARBA" id="ARBA00052219"/>
    </source>
</evidence>
<dbReference type="GO" id="GO:0003958">
    <property type="term" value="F:NADPH-hemoprotein reductase activity"/>
    <property type="evidence" value="ECO:0007669"/>
    <property type="project" value="UniProtKB-UniRule"/>
</dbReference>
<dbReference type="FunFam" id="1.10.630.10:FF:000040">
    <property type="entry name" value="Bifunctional cytochrome P450/NADPH--P450 reductase"/>
    <property type="match status" value="1"/>
</dbReference>
<evidence type="ECO:0000259" key="19">
    <source>
        <dbReference type="PROSITE" id="PS50902"/>
    </source>
</evidence>
<dbReference type="Gene3D" id="1.20.990.10">
    <property type="entry name" value="NADPH-cytochrome p450 Reductase, Chain A, domain 3"/>
    <property type="match status" value="1"/>
</dbReference>
<dbReference type="GO" id="GO:0050660">
    <property type="term" value="F:flavin adenine dinucleotide binding"/>
    <property type="evidence" value="ECO:0007669"/>
    <property type="project" value="TreeGrafter"/>
</dbReference>
<comment type="catalytic activity">
    <reaction evidence="15">
        <text>hydrogen sulfide + 3 NADP(+) + 3 H2O = sulfite + 3 NADPH + 4 H(+)</text>
        <dbReference type="Rhea" id="RHEA:13801"/>
        <dbReference type="ChEBI" id="CHEBI:15377"/>
        <dbReference type="ChEBI" id="CHEBI:15378"/>
        <dbReference type="ChEBI" id="CHEBI:17359"/>
        <dbReference type="ChEBI" id="CHEBI:29919"/>
        <dbReference type="ChEBI" id="CHEBI:57783"/>
        <dbReference type="ChEBI" id="CHEBI:58349"/>
        <dbReference type="EC" id="1.8.1.2"/>
    </reaction>
</comment>
<dbReference type="CDD" id="cd06206">
    <property type="entry name" value="bifunctional_CYPOR"/>
    <property type="match status" value="1"/>
</dbReference>
<keyword evidence="3 16" id="KW-0349">Heme</keyword>
<dbReference type="InterPro" id="IPR017972">
    <property type="entry name" value="Cyt_P450_CS"/>
</dbReference>